<evidence type="ECO:0000313" key="2">
    <source>
        <dbReference type="EMBL" id="ASC69639.1"/>
    </source>
</evidence>
<keyword evidence="2" id="KW-0378">Hydrolase</keyword>
<name>A0A1Z3HH39_9CYAN</name>
<dbReference type="KEGG" id="hhg:XM38_005680"/>
<dbReference type="GO" id="GO:0004534">
    <property type="term" value="F:5'-3' RNA exonuclease activity"/>
    <property type="evidence" value="ECO:0007669"/>
    <property type="project" value="TreeGrafter"/>
</dbReference>
<dbReference type="Gene3D" id="3.20.20.140">
    <property type="entry name" value="Metal-dependent hydrolases"/>
    <property type="match status" value="1"/>
</dbReference>
<dbReference type="CDD" id="cd07438">
    <property type="entry name" value="PHP_HisPPase_AMP"/>
    <property type="match status" value="1"/>
</dbReference>
<dbReference type="Proteomes" id="UP000191901">
    <property type="component" value="Chromosome"/>
</dbReference>
<dbReference type="GO" id="GO:0035312">
    <property type="term" value="F:5'-3' DNA exonuclease activity"/>
    <property type="evidence" value="ECO:0007669"/>
    <property type="project" value="TreeGrafter"/>
</dbReference>
<dbReference type="EMBL" id="CP021983">
    <property type="protein sequence ID" value="ASC69639.1"/>
    <property type="molecule type" value="Genomic_DNA"/>
</dbReference>
<dbReference type="RefSeq" id="WP_080808556.1">
    <property type="nucleotide sequence ID" value="NZ_CP021983.2"/>
</dbReference>
<dbReference type="SUPFAM" id="SSF89550">
    <property type="entry name" value="PHP domain-like"/>
    <property type="match status" value="1"/>
</dbReference>
<protein>
    <submittedName>
        <fullName evidence="2">5'-3' exoribonuclease</fullName>
        <ecNumber evidence="2">3.1.13.-</ecNumber>
    </submittedName>
</protein>
<keyword evidence="3" id="KW-1185">Reference proteome</keyword>
<dbReference type="InterPro" id="IPR003141">
    <property type="entry name" value="Pol/His_phosphatase_N"/>
</dbReference>
<dbReference type="STRING" id="1641165.XM38_10125"/>
<dbReference type="PANTHER" id="PTHR42924">
    <property type="entry name" value="EXONUCLEASE"/>
    <property type="match status" value="1"/>
</dbReference>
<dbReference type="EC" id="3.1.13.-" evidence="2"/>
<proteinExistence type="predicted"/>
<dbReference type="OrthoDB" id="9804333at2"/>
<dbReference type="SMART" id="SM00481">
    <property type="entry name" value="POLIIIAc"/>
    <property type="match status" value="1"/>
</dbReference>
<dbReference type="PANTHER" id="PTHR42924:SF3">
    <property type="entry name" value="POLYMERASE_HISTIDINOL PHOSPHATASE N-TERMINAL DOMAIN-CONTAINING PROTEIN"/>
    <property type="match status" value="1"/>
</dbReference>
<feature type="domain" description="Polymerase/histidinol phosphatase N-terminal" evidence="1">
    <location>
        <begin position="37"/>
        <end position="119"/>
    </location>
</feature>
<dbReference type="InterPro" id="IPR004013">
    <property type="entry name" value="PHP_dom"/>
</dbReference>
<sequence length="243" mass="27071">MAVSLTQLSASAQIGHHADTLRSIFKQVDDTSCPKGYNFHMHTVCSDGRLTPADLMAQALSLGLKEFAITDHHNVKGFYQAKQWLEDWQWHHPARISSSCRYSSGLPRLWVGAEITALLARIDVHILGYAFDPSHKAMYPYLQGHAPRGSHRESKRVIQAIQQAGGIAVLAHPARYRRPASELIQVAVGEGIDGVEAYYAYDNPSQWRPCPKQTPEIEALATEYQLLTTCGTDTHGLNLTRRL</sequence>
<dbReference type="InterPro" id="IPR052018">
    <property type="entry name" value="PHP_domain"/>
</dbReference>
<dbReference type="AlphaFoldDB" id="A0A1Z3HH39"/>
<evidence type="ECO:0000259" key="1">
    <source>
        <dbReference type="SMART" id="SM00481"/>
    </source>
</evidence>
<dbReference type="InterPro" id="IPR016195">
    <property type="entry name" value="Pol/histidinol_Pase-like"/>
</dbReference>
<organism evidence="2 3">
    <name type="scientific">Halomicronema hongdechloris C2206</name>
    <dbReference type="NCBI Taxonomy" id="1641165"/>
    <lineage>
        <taxon>Bacteria</taxon>
        <taxon>Bacillati</taxon>
        <taxon>Cyanobacteriota</taxon>
        <taxon>Cyanophyceae</taxon>
        <taxon>Nodosilineales</taxon>
        <taxon>Nodosilineaceae</taxon>
        <taxon>Halomicronema</taxon>
    </lineage>
</organism>
<reference evidence="2 3" key="1">
    <citation type="journal article" date="2016" name="Biochim. Biophys. Acta">
        <title>Characterization of red-shifted phycobilisomes isolated from the chlorophyll f-containing cyanobacterium Halomicronema hongdechloris.</title>
        <authorList>
            <person name="Li Y."/>
            <person name="Lin Y."/>
            <person name="Garvey C.J."/>
            <person name="Birch D."/>
            <person name="Corkery R.W."/>
            <person name="Loughlin P.C."/>
            <person name="Scheer H."/>
            <person name="Willows R.D."/>
            <person name="Chen M."/>
        </authorList>
    </citation>
    <scope>NUCLEOTIDE SEQUENCE [LARGE SCALE GENOMIC DNA]</scope>
    <source>
        <strain evidence="2 3">C2206</strain>
    </source>
</reference>
<gene>
    <name evidence="2" type="primary">trpH</name>
    <name evidence="2" type="ORF">XM38_005680</name>
</gene>
<accession>A0A1Z3HH39</accession>
<evidence type="ECO:0000313" key="3">
    <source>
        <dbReference type="Proteomes" id="UP000191901"/>
    </source>
</evidence>
<dbReference type="Pfam" id="PF02811">
    <property type="entry name" value="PHP"/>
    <property type="match status" value="1"/>
</dbReference>